<protein>
    <recommendedName>
        <fullName evidence="4">Blue (type 1) copper domain-containing protein</fullName>
    </recommendedName>
</protein>
<dbReference type="GO" id="GO:0009055">
    <property type="term" value="F:electron transfer activity"/>
    <property type="evidence" value="ECO:0007669"/>
    <property type="project" value="InterPro"/>
</dbReference>
<evidence type="ECO:0000256" key="3">
    <source>
        <dbReference type="SAM" id="MobiDB-lite"/>
    </source>
</evidence>
<evidence type="ECO:0000256" key="1">
    <source>
        <dbReference type="ARBA" id="ARBA00022723"/>
    </source>
</evidence>
<reference evidence="5" key="1">
    <citation type="journal article" date="2015" name="Nature">
        <title>Complex archaea that bridge the gap between prokaryotes and eukaryotes.</title>
        <authorList>
            <person name="Spang A."/>
            <person name="Saw J.H."/>
            <person name="Jorgensen S.L."/>
            <person name="Zaremba-Niedzwiedzka K."/>
            <person name="Martijn J."/>
            <person name="Lind A.E."/>
            <person name="van Eijk R."/>
            <person name="Schleper C."/>
            <person name="Guy L."/>
            <person name="Ettema T.J."/>
        </authorList>
    </citation>
    <scope>NUCLEOTIDE SEQUENCE</scope>
</reference>
<gene>
    <name evidence="5" type="ORF">LCGC14_3092310</name>
</gene>
<dbReference type="SUPFAM" id="SSF49503">
    <property type="entry name" value="Cupredoxins"/>
    <property type="match status" value="1"/>
</dbReference>
<organism evidence="5">
    <name type="scientific">marine sediment metagenome</name>
    <dbReference type="NCBI Taxonomy" id="412755"/>
    <lineage>
        <taxon>unclassified sequences</taxon>
        <taxon>metagenomes</taxon>
        <taxon>ecological metagenomes</taxon>
    </lineage>
</organism>
<accession>A0A0F8YHJ4</accession>
<feature type="region of interest" description="Disordered" evidence="3">
    <location>
        <begin position="33"/>
        <end position="59"/>
    </location>
</feature>
<dbReference type="InterPro" id="IPR008972">
    <property type="entry name" value="Cupredoxin"/>
</dbReference>
<evidence type="ECO:0000313" key="5">
    <source>
        <dbReference type="EMBL" id="KKK53684.1"/>
    </source>
</evidence>
<comment type="caution">
    <text evidence="5">The sequence shown here is derived from an EMBL/GenBank/DDBJ whole genome shotgun (WGS) entry which is preliminary data.</text>
</comment>
<name>A0A0F8YHJ4_9ZZZZ</name>
<feature type="domain" description="Blue (type 1) copper" evidence="4">
    <location>
        <begin position="75"/>
        <end position="160"/>
    </location>
</feature>
<keyword evidence="1" id="KW-0479">Metal-binding</keyword>
<dbReference type="Pfam" id="PF00127">
    <property type="entry name" value="Copper-bind"/>
    <property type="match status" value="1"/>
</dbReference>
<evidence type="ECO:0000256" key="2">
    <source>
        <dbReference type="ARBA" id="ARBA00023008"/>
    </source>
</evidence>
<keyword evidence="2" id="KW-0186">Copper</keyword>
<dbReference type="InterPro" id="IPR000923">
    <property type="entry name" value="BlueCu_1"/>
</dbReference>
<dbReference type="AlphaFoldDB" id="A0A0F8YHJ4"/>
<dbReference type="EMBL" id="LAZR01066378">
    <property type="protein sequence ID" value="KKK53684.1"/>
    <property type="molecule type" value="Genomic_DNA"/>
</dbReference>
<dbReference type="PROSITE" id="PS51257">
    <property type="entry name" value="PROKAR_LIPOPROTEIN"/>
    <property type="match status" value="1"/>
</dbReference>
<dbReference type="GO" id="GO:0005507">
    <property type="term" value="F:copper ion binding"/>
    <property type="evidence" value="ECO:0007669"/>
    <property type="project" value="InterPro"/>
</dbReference>
<dbReference type="Gene3D" id="2.60.40.420">
    <property type="entry name" value="Cupredoxins - blue copper proteins"/>
    <property type="match status" value="1"/>
</dbReference>
<sequence length="161" mass="17003">MFNSEHRGLNLFFLSASLILSIALLAAACSSDSGVGDGETPAADETSADGADNEGPVSFDISMGDTLEPEVTNFFELNQFTVSPGQEVTFNITNNGSAVHNMRVDGGDGEYDTDDDTVSDPELFQSGDAGTLVWTAPDEPGEIIFRCDFHPLDMVGTISLG</sequence>
<proteinExistence type="predicted"/>
<evidence type="ECO:0000259" key="4">
    <source>
        <dbReference type="Pfam" id="PF00127"/>
    </source>
</evidence>